<evidence type="ECO:0000313" key="4">
    <source>
        <dbReference type="Proteomes" id="UP000325440"/>
    </source>
</evidence>
<keyword evidence="2" id="KW-1133">Transmembrane helix</keyword>
<protein>
    <submittedName>
        <fullName evidence="3">Uncharacterized protein</fullName>
    </submittedName>
</protein>
<evidence type="ECO:0000256" key="1">
    <source>
        <dbReference type="SAM" id="MobiDB-lite"/>
    </source>
</evidence>
<evidence type="ECO:0000313" key="3">
    <source>
        <dbReference type="EMBL" id="VVC31108.1"/>
    </source>
</evidence>
<dbReference type="Proteomes" id="UP000325440">
    <property type="component" value="Unassembled WGS sequence"/>
</dbReference>
<feature type="transmembrane region" description="Helical" evidence="2">
    <location>
        <begin position="21"/>
        <end position="45"/>
    </location>
</feature>
<keyword evidence="2" id="KW-0472">Membrane</keyword>
<organism evidence="3 4">
    <name type="scientific">Cinara cedri</name>
    <dbReference type="NCBI Taxonomy" id="506608"/>
    <lineage>
        <taxon>Eukaryota</taxon>
        <taxon>Metazoa</taxon>
        <taxon>Ecdysozoa</taxon>
        <taxon>Arthropoda</taxon>
        <taxon>Hexapoda</taxon>
        <taxon>Insecta</taxon>
        <taxon>Pterygota</taxon>
        <taxon>Neoptera</taxon>
        <taxon>Paraneoptera</taxon>
        <taxon>Hemiptera</taxon>
        <taxon>Sternorrhyncha</taxon>
        <taxon>Aphidomorpha</taxon>
        <taxon>Aphidoidea</taxon>
        <taxon>Aphididae</taxon>
        <taxon>Lachninae</taxon>
        <taxon>Cinara</taxon>
    </lineage>
</organism>
<dbReference type="EMBL" id="CABPRJ010000586">
    <property type="protein sequence ID" value="VVC31108.1"/>
    <property type="molecule type" value="Genomic_DNA"/>
</dbReference>
<accession>A0A5E4MMP6</accession>
<dbReference type="AlphaFoldDB" id="A0A5E4MMP6"/>
<keyword evidence="2" id="KW-0812">Transmembrane</keyword>
<reference evidence="3 4" key="1">
    <citation type="submission" date="2019-08" db="EMBL/GenBank/DDBJ databases">
        <authorList>
            <person name="Alioto T."/>
            <person name="Alioto T."/>
            <person name="Gomez Garrido J."/>
        </authorList>
    </citation>
    <scope>NUCLEOTIDE SEQUENCE [LARGE SCALE GENOMIC DNA]</scope>
</reference>
<feature type="transmembrane region" description="Helical" evidence="2">
    <location>
        <begin position="78"/>
        <end position="99"/>
    </location>
</feature>
<evidence type="ECO:0000256" key="2">
    <source>
        <dbReference type="SAM" id="Phobius"/>
    </source>
</evidence>
<proteinExistence type="predicted"/>
<feature type="region of interest" description="Disordered" evidence="1">
    <location>
        <begin position="184"/>
        <end position="207"/>
    </location>
</feature>
<feature type="compositionally biased region" description="Basic and acidic residues" evidence="1">
    <location>
        <begin position="185"/>
        <end position="207"/>
    </location>
</feature>
<sequence>MSFKNPISRDTKEKFLLYGPYSLRATGLSTAFFMLSLPTGILLAARFTDPAKLNNLIPKSMQFFNVRGLEHMRPQFNAWIYMGLIFATLVTAAAIYTICKMHANSKDIGQHQLLGELLDKTTQQTVLYHDEVNGVHHLMLGKEYPLGCMVKSKSGNKKVMLGKPVEGVHQESTKGCIYPVTSYHNHKDDKEAQENKRTSKDLPKDFFKGEASKSETTVYALNLTRLNEKLADVYTGQQNKTQDPTPSL</sequence>
<gene>
    <name evidence="3" type="ORF">CINCED_3A010438</name>
</gene>
<keyword evidence="4" id="KW-1185">Reference proteome</keyword>
<name>A0A5E4MMP6_9HEMI</name>